<name>A0A1G7XAJ7_ANETH</name>
<dbReference type="InterPro" id="IPR000600">
    <property type="entry name" value="ROK"/>
</dbReference>
<evidence type="ECO:0000313" key="2">
    <source>
        <dbReference type="EMBL" id="SDG81181.1"/>
    </source>
</evidence>
<dbReference type="EMBL" id="FNDE01000003">
    <property type="protein sequence ID" value="SDG81181.1"/>
    <property type="molecule type" value="Genomic_DNA"/>
</dbReference>
<dbReference type="PANTHER" id="PTHR18964">
    <property type="entry name" value="ROK (REPRESSOR, ORF, KINASE) FAMILY"/>
    <property type="match status" value="1"/>
</dbReference>
<dbReference type="Proteomes" id="UP000198956">
    <property type="component" value="Unassembled WGS sequence"/>
</dbReference>
<accession>A0A1G7XAJ7</accession>
<keyword evidence="2" id="KW-0808">Transferase</keyword>
<dbReference type="AlphaFoldDB" id="A0A1G7XAJ7"/>
<reference evidence="2 3" key="1">
    <citation type="submission" date="2016-10" db="EMBL/GenBank/DDBJ databases">
        <authorList>
            <person name="de Groot N.N."/>
        </authorList>
    </citation>
    <scope>NUCLEOTIDE SEQUENCE [LARGE SCALE GENOMIC DNA]</scope>
    <source>
        <strain evidence="2 3">L 420-91</strain>
    </source>
</reference>
<evidence type="ECO:0000256" key="1">
    <source>
        <dbReference type="ARBA" id="ARBA00006479"/>
    </source>
</evidence>
<organism evidence="2 3">
    <name type="scientific">Aneurinibacillus thermoaerophilus</name>
    <dbReference type="NCBI Taxonomy" id="143495"/>
    <lineage>
        <taxon>Bacteria</taxon>
        <taxon>Bacillati</taxon>
        <taxon>Bacillota</taxon>
        <taxon>Bacilli</taxon>
        <taxon>Bacillales</taxon>
        <taxon>Paenibacillaceae</taxon>
        <taxon>Aneurinibacillus group</taxon>
        <taxon>Aneurinibacillus</taxon>
    </lineage>
</organism>
<dbReference type="PROSITE" id="PS01125">
    <property type="entry name" value="ROK"/>
    <property type="match status" value="1"/>
</dbReference>
<dbReference type="PANTHER" id="PTHR18964:SF149">
    <property type="entry name" value="BIFUNCTIONAL UDP-N-ACETYLGLUCOSAMINE 2-EPIMERASE_N-ACETYLMANNOSAMINE KINASE"/>
    <property type="match status" value="1"/>
</dbReference>
<dbReference type="InterPro" id="IPR043129">
    <property type="entry name" value="ATPase_NBD"/>
</dbReference>
<evidence type="ECO:0000313" key="3">
    <source>
        <dbReference type="Proteomes" id="UP000198956"/>
    </source>
</evidence>
<dbReference type="Gene3D" id="3.30.420.40">
    <property type="match status" value="2"/>
</dbReference>
<dbReference type="GO" id="GO:0016301">
    <property type="term" value="F:kinase activity"/>
    <property type="evidence" value="ECO:0007669"/>
    <property type="project" value="UniProtKB-KW"/>
</dbReference>
<sequence>MFNAMYRINVHIFYLYQRFRLSGREISRIGTLVQGGMEVKVKPFAVGVDIGGTKVAIGIIDAKGCVAASTIIPTNVSILATEMVAQIAEHILRLLDKKGITMEQVAGIGIGAPGPLDAKQGKLICPVNLPSWDDFCVVEELKRKNSVPVLLQNDANCAALAENWAGNAQGCEHFIYLTISTGIGAGVVIDKKLVSGYRGNAGEVGHIVIDPAQGRCACGQKGCFEWVASGTAIARRASEVMGTKLTTKEVFALYRKNEPRIVPLIEETFTYIGMGCVALINLFDLERIVIGGGVAEVRSSICSGSKVCEKPYAKPGGTQYSDRSSAVEKRCGNDRRSRFDTCKL</sequence>
<proteinExistence type="inferred from homology"/>
<comment type="similarity">
    <text evidence="1">Belongs to the ROK (NagC/XylR) family.</text>
</comment>
<keyword evidence="2" id="KW-0418">Kinase</keyword>
<dbReference type="Pfam" id="PF00480">
    <property type="entry name" value="ROK"/>
    <property type="match status" value="1"/>
</dbReference>
<dbReference type="InterPro" id="IPR049874">
    <property type="entry name" value="ROK_cs"/>
</dbReference>
<gene>
    <name evidence="2" type="ORF">SAMN04489735_1003103</name>
</gene>
<dbReference type="SUPFAM" id="SSF53067">
    <property type="entry name" value="Actin-like ATPase domain"/>
    <property type="match status" value="1"/>
</dbReference>
<protein>
    <submittedName>
        <fullName evidence="2">Glucokinase</fullName>
    </submittedName>
</protein>